<sequence length="371" mass="40960">METNRSSPPVRLRSLDALRGFDMLWIIGLDTLFRALAHTTNHPALVWWGKQMHHVSWDGLRAYDLIFPIFVFVSGVAIPYALKNKQDRGISRKKLTIQTFKRVAILILLGLLYNGLLDFKGDQTRFASVLGTIGIAYGTAALVFLFTRSFRARCLWTGGILLAVAALQLLVPVPGHGAGQFTPDGIINAWIDQQWLPGHLYGGSFDPEGWLCAFSAGFLALLGCLCGEQLRNRAVPQFKSVIQLLLGGGLLISLGALCWHLGYPPIKAAWTSSFNLLAGGIAMILLGIFHLGIDFKPRPDWSLPLQIVGMNPLTIYLICRIVPMASVSGFFFGGVGRLSSTWEPVVLALGILVVEFILLVFLYRKRIFLRI</sequence>
<dbReference type="Proteomes" id="UP000557872">
    <property type="component" value="Unassembled WGS sequence"/>
</dbReference>
<keyword evidence="4" id="KW-1185">Reference proteome</keyword>
<feature type="transmembrane region" description="Helical" evidence="1">
    <location>
        <begin position="274"/>
        <end position="293"/>
    </location>
</feature>
<keyword evidence="1" id="KW-1133">Transmembrane helix</keyword>
<dbReference type="PANTHER" id="PTHR31061">
    <property type="entry name" value="LD22376P"/>
    <property type="match status" value="1"/>
</dbReference>
<gene>
    <name evidence="3" type="ORF">HW115_07095</name>
</gene>
<evidence type="ECO:0000313" key="3">
    <source>
        <dbReference type="EMBL" id="NWK55371.1"/>
    </source>
</evidence>
<dbReference type="AlphaFoldDB" id="A0A851GHN0"/>
<name>A0A851GHN0_9BACT</name>
<feature type="transmembrane region" description="Helical" evidence="1">
    <location>
        <begin position="154"/>
        <end position="171"/>
    </location>
</feature>
<evidence type="ECO:0000259" key="2">
    <source>
        <dbReference type="Pfam" id="PF16401"/>
    </source>
</evidence>
<dbReference type="EMBL" id="JACBAZ010000002">
    <property type="protein sequence ID" value="NWK55371.1"/>
    <property type="molecule type" value="Genomic_DNA"/>
</dbReference>
<dbReference type="InterPro" id="IPR032176">
    <property type="entry name" value="DUF5009"/>
</dbReference>
<reference evidence="3 4" key="1">
    <citation type="submission" date="2020-07" db="EMBL/GenBank/DDBJ databases">
        <title>Roseicoccus Jingziensis gen. nov., sp. nov., isolated from coastal seawater.</title>
        <authorList>
            <person name="Feng X."/>
        </authorList>
    </citation>
    <scope>NUCLEOTIDE SEQUENCE [LARGE SCALE GENOMIC DNA]</scope>
    <source>
        <strain evidence="3 4">N1E253</strain>
    </source>
</reference>
<keyword evidence="1" id="KW-0472">Membrane</keyword>
<feature type="transmembrane region" description="Helical" evidence="1">
    <location>
        <begin position="208"/>
        <end position="228"/>
    </location>
</feature>
<evidence type="ECO:0000256" key="1">
    <source>
        <dbReference type="SAM" id="Phobius"/>
    </source>
</evidence>
<dbReference type="Pfam" id="PF16401">
    <property type="entry name" value="DUF5009"/>
    <property type="match status" value="1"/>
</dbReference>
<proteinExistence type="predicted"/>
<organism evidence="3 4">
    <name type="scientific">Oceaniferula marina</name>
    <dbReference type="NCBI Taxonomy" id="2748318"/>
    <lineage>
        <taxon>Bacteria</taxon>
        <taxon>Pseudomonadati</taxon>
        <taxon>Verrucomicrobiota</taxon>
        <taxon>Verrucomicrobiia</taxon>
        <taxon>Verrucomicrobiales</taxon>
        <taxon>Verrucomicrobiaceae</taxon>
        <taxon>Oceaniferula</taxon>
    </lineage>
</organism>
<dbReference type="RefSeq" id="WP_178931888.1">
    <property type="nucleotide sequence ID" value="NZ_JACBAZ010000002.1"/>
</dbReference>
<protein>
    <submittedName>
        <fullName evidence="3">DUF5009 domain-containing protein</fullName>
    </submittedName>
</protein>
<comment type="caution">
    <text evidence="3">The sequence shown here is derived from an EMBL/GenBank/DDBJ whole genome shotgun (WGS) entry which is preliminary data.</text>
</comment>
<feature type="transmembrane region" description="Helical" evidence="1">
    <location>
        <begin position="60"/>
        <end position="82"/>
    </location>
</feature>
<dbReference type="PANTHER" id="PTHR31061:SF24">
    <property type="entry name" value="LD22376P"/>
    <property type="match status" value="1"/>
</dbReference>
<feature type="transmembrane region" description="Helical" evidence="1">
    <location>
        <begin position="313"/>
        <end position="333"/>
    </location>
</feature>
<keyword evidence="1" id="KW-0812">Transmembrane</keyword>
<feature type="transmembrane region" description="Helical" evidence="1">
    <location>
        <begin position="126"/>
        <end position="147"/>
    </location>
</feature>
<evidence type="ECO:0000313" key="4">
    <source>
        <dbReference type="Proteomes" id="UP000557872"/>
    </source>
</evidence>
<feature type="transmembrane region" description="Helical" evidence="1">
    <location>
        <begin position="345"/>
        <end position="363"/>
    </location>
</feature>
<feature type="transmembrane region" description="Helical" evidence="1">
    <location>
        <begin position="240"/>
        <end position="262"/>
    </location>
</feature>
<feature type="transmembrane region" description="Helical" evidence="1">
    <location>
        <begin position="103"/>
        <end position="120"/>
    </location>
</feature>
<feature type="domain" description="DUF5009" evidence="2">
    <location>
        <begin position="13"/>
        <end position="111"/>
    </location>
</feature>
<accession>A0A851GHN0</accession>